<dbReference type="SUPFAM" id="SSF47473">
    <property type="entry name" value="EF-hand"/>
    <property type="match status" value="1"/>
</dbReference>
<keyword evidence="4" id="KW-1185">Reference proteome</keyword>
<dbReference type="STRING" id="32264.T1K6N1"/>
<dbReference type="PROSITE" id="PS50222">
    <property type="entry name" value="EF_HAND_2"/>
    <property type="match status" value="1"/>
</dbReference>
<dbReference type="GO" id="GO:0005509">
    <property type="term" value="F:calcium ion binding"/>
    <property type="evidence" value="ECO:0007669"/>
    <property type="project" value="InterPro"/>
</dbReference>
<evidence type="ECO:0000256" key="1">
    <source>
        <dbReference type="ARBA" id="ARBA00022737"/>
    </source>
</evidence>
<dbReference type="InterPro" id="IPR011992">
    <property type="entry name" value="EF-hand-dom_pair"/>
</dbReference>
<dbReference type="FunFam" id="1.10.238.10:FF:000003">
    <property type="entry name" value="Calmodulin A"/>
    <property type="match status" value="1"/>
</dbReference>
<proteinExistence type="predicted"/>
<keyword evidence="1" id="KW-0677">Repeat</keyword>
<name>T1K6N1_TETUR</name>
<protein>
    <recommendedName>
        <fullName evidence="2">EF-hand domain-containing protein</fullName>
    </recommendedName>
</protein>
<organism evidence="3 4">
    <name type="scientific">Tetranychus urticae</name>
    <name type="common">Two-spotted spider mite</name>
    <dbReference type="NCBI Taxonomy" id="32264"/>
    <lineage>
        <taxon>Eukaryota</taxon>
        <taxon>Metazoa</taxon>
        <taxon>Ecdysozoa</taxon>
        <taxon>Arthropoda</taxon>
        <taxon>Chelicerata</taxon>
        <taxon>Arachnida</taxon>
        <taxon>Acari</taxon>
        <taxon>Acariformes</taxon>
        <taxon>Trombidiformes</taxon>
        <taxon>Prostigmata</taxon>
        <taxon>Eleutherengona</taxon>
        <taxon>Raphignathae</taxon>
        <taxon>Tetranychoidea</taxon>
        <taxon>Tetranychidae</taxon>
        <taxon>Tetranychus</taxon>
    </lineage>
</organism>
<dbReference type="AlphaFoldDB" id="T1K6N1"/>
<dbReference type="Gene3D" id="1.10.238.10">
    <property type="entry name" value="EF-hand"/>
    <property type="match status" value="1"/>
</dbReference>
<dbReference type="Pfam" id="PF13405">
    <property type="entry name" value="EF-hand_6"/>
    <property type="match status" value="1"/>
</dbReference>
<evidence type="ECO:0000313" key="3">
    <source>
        <dbReference type="EnsemblMetazoa" id="tetur06g01090.1"/>
    </source>
</evidence>
<dbReference type="eggNOG" id="KOG0027">
    <property type="taxonomic scope" value="Eukaryota"/>
</dbReference>
<evidence type="ECO:0000313" key="4">
    <source>
        <dbReference type="Proteomes" id="UP000015104"/>
    </source>
</evidence>
<reference evidence="3" key="2">
    <citation type="submission" date="2015-06" db="UniProtKB">
        <authorList>
            <consortium name="EnsemblMetazoa"/>
        </authorList>
    </citation>
    <scope>IDENTIFICATION</scope>
</reference>
<dbReference type="InterPro" id="IPR002048">
    <property type="entry name" value="EF_hand_dom"/>
</dbReference>
<dbReference type="HOGENOM" id="CLU_3052926_0_0_1"/>
<evidence type="ECO:0000259" key="2">
    <source>
        <dbReference type="PROSITE" id="PS50222"/>
    </source>
</evidence>
<feature type="domain" description="EF-hand" evidence="2">
    <location>
        <begin position="5"/>
        <end position="40"/>
    </location>
</feature>
<dbReference type="Proteomes" id="UP000015104">
    <property type="component" value="Unassembled WGS sequence"/>
</dbReference>
<dbReference type="SMART" id="SM00054">
    <property type="entry name" value="EFh"/>
    <property type="match status" value="1"/>
</dbReference>
<sequence>MENTNSEEEIHEAFRVFDKNGNSFISATEFRHVITNSGNCDYQVFDEKGSRSQK</sequence>
<dbReference type="EMBL" id="CAEY01001792">
    <property type="status" value="NOT_ANNOTATED_CDS"/>
    <property type="molecule type" value="Genomic_DNA"/>
</dbReference>
<accession>T1K6N1</accession>
<dbReference type="EnsemblMetazoa" id="tetur06g01090.1">
    <property type="protein sequence ID" value="tetur06g01090.1"/>
    <property type="gene ID" value="tetur06g01090"/>
</dbReference>
<reference evidence="4" key="1">
    <citation type="submission" date="2011-08" db="EMBL/GenBank/DDBJ databases">
        <authorList>
            <person name="Rombauts S."/>
        </authorList>
    </citation>
    <scope>NUCLEOTIDE SEQUENCE</scope>
    <source>
        <strain evidence="4">London</strain>
    </source>
</reference>